<organism evidence="2 3">
    <name type="scientific">Enterobacter phage KKP_3711</name>
    <dbReference type="NCBI Taxonomy" id="3109398"/>
    <lineage>
        <taxon>Viruses</taxon>
        <taxon>Duplodnaviria</taxon>
        <taxon>Heunggongvirae</taxon>
        <taxon>Uroviricota</taxon>
        <taxon>Caudoviricetes</taxon>
        <taxon>Demerecviridae</taxon>
        <taxon>Markadamsvirinae</taxon>
    </lineage>
</organism>
<reference evidence="2 3" key="1">
    <citation type="submission" date="2024-04" db="EMBL/GenBank/DDBJ databases">
        <authorList>
            <person name="Wojcicki M."/>
            <person name="Srednicka P."/>
            <person name="Shymialevich D."/>
            <person name="Sokolowska B."/>
        </authorList>
    </citation>
    <scope>NUCLEOTIDE SEQUENCE [LARGE SCALE GENOMIC DNA]</scope>
</reference>
<protein>
    <recommendedName>
        <fullName evidence="4">Spanin, inner membrane subunit</fullName>
    </recommendedName>
</protein>
<proteinExistence type="predicted"/>
<evidence type="ECO:0000313" key="3">
    <source>
        <dbReference type="Proteomes" id="UP001437386"/>
    </source>
</evidence>
<keyword evidence="1" id="KW-1133">Transmembrane helix</keyword>
<evidence type="ECO:0008006" key="4">
    <source>
        <dbReference type="Google" id="ProtNLM"/>
    </source>
</evidence>
<keyword evidence="3" id="KW-1185">Reference proteome</keyword>
<name>A0AAX4Q4A0_9CAUD</name>
<sequence>MVVTSTVISTAVAVIFIILLFAYIIWLRYQLRNVILTNNGLYSKLEEVSVDRDRLLAALDNKIIKNKEVEDMISSAENLSNAQKVYMISRLK</sequence>
<gene>
    <name evidence="2" type="ORF">U7154_000050</name>
</gene>
<accession>A0AAX4Q4A0</accession>
<evidence type="ECO:0000313" key="2">
    <source>
        <dbReference type="EMBL" id="XAG95817.1"/>
    </source>
</evidence>
<dbReference type="EMBL" id="PP579741">
    <property type="protein sequence ID" value="XAG95817.1"/>
    <property type="molecule type" value="Genomic_DNA"/>
</dbReference>
<keyword evidence="1" id="KW-0812">Transmembrane</keyword>
<keyword evidence="1" id="KW-0472">Membrane</keyword>
<dbReference type="Proteomes" id="UP001437386">
    <property type="component" value="Segment"/>
</dbReference>
<feature type="transmembrane region" description="Helical" evidence="1">
    <location>
        <begin position="6"/>
        <end position="26"/>
    </location>
</feature>
<evidence type="ECO:0000256" key="1">
    <source>
        <dbReference type="SAM" id="Phobius"/>
    </source>
</evidence>